<dbReference type="SUPFAM" id="SSF158682">
    <property type="entry name" value="TerB-like"/>
    <property type="match status" value="1"/>
</dbReference>
<gene>
    <name evidence="2" type="ORF">G3580_10285</name>
</gene>
<accession>A0A6C1B6W3</accession>
<evidence type="ECO:0000313" key="3">
    <source>
        <dbReference type="Proteomes" id="UP000501991"/>
    </source>
</evidence>
<organism evidence="2 3">
    <name type="scientific">Nitrogeniibacter mangrovi</name>
    <dbReference type="NCBI Taxonomy" id="2016596"/>
    <lineage>
        <taxon>Bacteria</taxon>
        <taxon>Pseudomonadati</taxon>
        <taxon>Pseudomonadota</taxon>
        <taxon>Betaproteobacteria</taxon>
        <taxon>Rhodocyclales</taxon>
        <taxon>Zoogloeaceae</taxon>
        <taxon>Nitrogeniibacter</taxon>
    </lineage>
</organism>
<feature type="domain" description="Co-chaperone DjlA N-terminal" evidence="1">
    <location>
        <begin position="27"/>
        <end position="144"/>
    </location>
</feature>
<dbReference type="InterPro" id="IPR007791">
    <property type="entry name" value="DjlA_N"/>
</dbReference>
<reference evidence="2 3" key="1">
    <citation type="submission" date="2020-02" db="EMBL/GenBank/DDBJ databases">
        <title>Nitrogenibacter mangrovi gen. nov., sp. nov. isolated from mangrove sediment, a denitrifying betaproteobacterium.</title>
        <authorList>
            <person name="Liao H."/>
            <person name="Tian Y."/>
        </authorList>
    </citation>
    <scope>NUCLEOTIDE SEQUENCE [LARGE SCALE GENOMIC DNA]</scope>
    <source>
        <strain evidence="2 3">M9-3-2</strain>
    </source>
</reference>
<evidence type="ECO:0000259" key="1">
    <source>
        <dbReference type="Pfam" id="PF05099"/>
    </source>
</evidence>
<protein>
    <submittedName>
        <fullName evidence="2">TerB family tellurite resistance protein</fullName>
    </submittedName>
</protein>
<dbReference type="Proteomes" id="UP000501991">
    <property type="component" value="Chromosome"/>
</dbReference>
<name>A0A6C1B6W3_9RHOO</name>
<dbReference type="EMBL" id="CP048836">
    <property type="protein sequence ID" value="QID17994.1"/>
    <property type="molecule type" value="Genomic_DNA"/>
</dbReference>
<dbReference type="RefSeq" id="WP_173765212.1">
    <property type="nucleotide sequence ID" value="NZ_CP048836.1"/>
</dbReference>
<dbReference type="Pfam" id="PF05099">
    <property type="entry name" value="TerB"/>
    <property type="match status" value="1"/>
</dbReference>
<dbReference type="AlphaFoldDB" id="A0A6C1B6W3"/>
<dbReference type="Gene3D" id="1.10.3680.10">
    <property type="entry name" value="TerB-like"/>
    <property type="match status" value="1"/>
</dbReference>
<dbReference type="InterPro" id="IPR029024">
    <property type="entry name" value="TerB-like"/>
</dbReference>
<dbReference type="CDD" id="cd07313">
    <property type="entry name" value="terB_like_2"/>
    <property type="match status" value="1"/>
</dbReference>
<evidence type="ECO:0000313" key="2">
    <source>
        <dbReference type="EMBL" id="QID17994.1"/>
    </source>
</evidence>
<keyword evidence="3" id="KW-1185">Reference proteome</keyword>
<dbReference type="KEGG" id="azq:G3580_10285"/>
<sequence length="157" mass="17469">MPTFLQNLFRSLADPGQMAEVLEHDLQLATAALLIEMKRADGKLATAEDVALRAALRQEFGLDRLALDALIEEAEAEARDAPGYYAFTHRINDGFSQAQKLRVMEYLWRIALADGHLAAHENHLMRKLADLIHIGHGDYHAAKARARAYLDAQSAAH</sequence>
<proteinExistence type="predicted"/>